<dbReference type="InterPro" id="IPR029055">
    <property type="entry name" value="Ntn_hydrolases_N"/>
</dbReference>
<evidence type="ECO:0000256" key="24">
    <source>
        <dbReference type="ARBA" id="ARBA00079921"/>
    </source>
</evidence>
<evidence type="ECO:0000256" key="19">
    <source>
        <dbReference type="ARBA" id="ARBA00023291"/>
    </source>
</evidence>
<evidence type="ECO:0000256" key="7">
    <source>
        <dbReference type="ARBA" id="ARBA00012079"/>
    </source>
</evidence>
<dbReference type="FunFam" id="3.20.20.70:FF:000061">
    <property type="entry name" value="Glutamate synthase large subunit"/>
    <property type="match status" value="1"/>
</dbReference>
<evidence type="ECO:0000256" key="13">
    <source>
        <dbReference type="ARBA" id="ARBA00022857"/>
    </source>
</evidence>
<keyword evidence="15 27" id="KW-0560">Oxidoreductase</keyword>
<dbReference type="Gene3D" id="2.160.20.60">
    <property type="entry name" value="Glutamate synthase, alpha subunit, C-terminal domain"/>
    <property type="match status" value="1"/>
</dbReference>
<keyword evidence="16" id="KW-0408">Iron</keyword>
<evidence type="ECO:0000256" key="25">
    <source>
        <dbReference type="SAM" id="MobiDB-lite"/>
    </source>
</evidence>
<evidence type="ECO:0000256" key="11">
    <source>
        <dbReference type="ARBA" id="ARBA00022723"/>
    </source>
</evidence>
<dbReference type="FunFam" id="3.20.20.70:FF:000109">
    <property type="entry name" value="Glutamate synthase, large subunit"/>
    <property type="match status" value="1"/>
</dbReference>
<dbReference type="InterPro" id="IPR002932">
    <property type="entry name" value="Glu_synthdom"/>
</dbReference>
<dbReference type="Pfam" id="PF01645">
    <property type="entry name" value="Glu_synthase"/>
    <property type="match status" value="1"/>
</dbReference>
<evidence type="ECO:0000256" key="23">
    <source>
        <dbReference type="ARBA" id="ARBA00072108"/>
    </source>
</evidence>
<dbReference type="GO" id="GO:0046872">
    <property type="term" value="F:metal ion binding"/>
    <property type="evidence" value="ECO:0007669"/>
    <property type="project" value="UniProtKB-KW"/>
</dbReference>
<evidence type="ECO:0000256" key="2">
    <source>
        <dbReference type="ARBA" id="ARBA00001927"/>
    </source>
</evidence>
<feature type="region of interest" description="Disordered" evidence="25">
    <location>
        <begin position="884"/>
        <end position="903"/>
    </location>
</feature>
<keyword evidence="17" id="KW-0411">Iron-sulfur</keyword>
<comment type="pathway">
    <text evidence="20">Amino-acid biosynthesis; L-glutamate biosynthesis via GLT pathway; L-glutamate from 2-oxoglutarate and L-glutamine (NADP(+) route): step 1/1.</text>
</comment>
<proteinExistence type="inferred from homology"/>
<dbReference type="Gene3D" id="3.20.20.70">
    <property type="entry name" value="Aldolase class I"/>
    <property type="match status" value="2"/>
</dbReference>
<comment type="cofactor">
    <cofactor evidence="2">
        <name>[3Fe-4S] cluster</name>
        <dbReference type="ChEBI" id="CHEBI:21137"/>
    </cofactor>
</comment>
<reference evidence="27 28" key="1">
    <citation type="submission" date="2019-05" db="EMBL/GenBank/DDBJ databases">
        <title>OXA-830, a novel chromosomally encoded expanded-spectrum class D beta-lactamase in Aeromonas simiae.</title>
        <authorList>
            <person name="Zhou W."/>
            <person name="Chen Q."/>
        </authorList>
    </citation>
    <scope>NUCLEOTIDE SEQUENCE [LARGE SCALE GENOMIC DNA]</scope>
    <source>
        <strain evidence="27 28">A6</strain>
    </source>
</reference>
<gene>
    <name evidence="27" type="primary">gltB</name>
    <name evidence="27" type="ORF">FE240_10825</name>
</gene>
<evidence type="ECO:0000313" key="27">
    <source>
        <dbReference type="EMBL" id="QFI55130.1"/>
    </source>
</evidence>
<keyword evidence="14" id="KW-0315">Glutamine amidotransferase</keyword>
<comment type="pathway">
    <text evidence="5">Nitrogen metabolism.</text>
</comment>
<evidence type="ECO:0000256" key="4">
    <source>
        <dbReference type="ARBA" id="ARBA00004802"/>
    </source>
</evidence>
<dbReference type="RefSeq" id="WP_193000869.1">
    <property type="nucleotide sequence ID" value="NZ_CP040449.1"/>
</dbReference>
<dbReference type="NCBIfam" id="NF008730">
    <property type="entry name" value="PRK11750.1"/>
    <property type="match status" value="1"/>
</dbReference>
<evidence type="ECO:0000256" key="1">
    <source>
        <dbReference type="ARBA" id="ARBA00001917"/>
    </source>
</evidence>
<keyword evidence="28" id="KW-1185">Reference proteome</keyword>
<comment type="pathway">
    <text evidence="4">Energy metabolism; nitrogen metabolism.</text>
</comment>
<evidence type="ECO:0000256" key="10">
    <source>
        <dbReference type="ARBA" id="ARBA00022643"/>
    </source>
</evidence>
<evidence type="ECO:0000256" key="22">
    <source>
        <dbReference type="ARBA" id="ARBA00053198"/>
    </source>
</evidence>
<evidence type="ECO:0000256" key="5">
    <source>
        <dbReference type="ARBA" id="ARBA00004909"/>
    </source>
</evidence>
<keyword evidence="12" id="KW-0274">FAD</keyword>
<dbReference type="EMBL" id="CP040449">
    <property type="protein sequence ID" value="QFI55130.1"/>
    <property type="molecule type" value="Genomic_DNA"/>
</dbReference>
<evidence type="ECO:0000256" key="12">
    <source>
        <dbReference type="ARBA" id="ARBA00022827"/>
    </source>
</evidence>
<dbReference type="GO" id="GO:0006537">
    <property type="term" value="P:glutamate biosynthetic process"/>
    <property type="evidence" value="ECO:0007669"/>
    <property type="project" value="UniProtKB-KW"/>
</dbReference>
<evidence type="ECO:0000256" key="15">
    <source>
        <dbReference type="ARBA" id="ARBA00023002"/>
    </source>
</evidence>
<dbReference type="InterPro" id="IPR017932">
    <property type="entry name" value="GATase_2_dom"/>
</dbReference>
<dbReference type="InterPro" id="IPR002489">
    <property type="entry name" value="Glu_synth_asu_C"/>
</dbReference>
<feature type="compositionally biased region" description="Basic and acidic residues" evidence="25">
    <location>
        <begin position="893"/>
        <end position="903"/>
    </location>
</feature>
<dbReference type="Gene3D" id="3.60.20.10">
    <property type="entry name" value="Glutamine Phosphoribosylpyrophosphate, subunit 1, domain 1"/>
    <property type="match status" value="1"/>
</dbReference>
<name>A0A5J6WWP2_9GAMM</name>
<evidence type="ECO:0000256" key="6">
    <source>
        <dbReference type="ARBA" id="ARBA00009716"/>
    </source>
</evidence>
<comment type="function">
    <text evidence="22">Catalyzes the conversion of L-glutamine and 2-oxoglutarate into two molecules of L-glutamate.</text>
</comment>
<evidence type="ECO:0000256" key="20">
    <source>
        <dbReference type="ARBA" id="ARBA00037898"/>
    </source>
</evidence>
<dbReference type="GO" id="GO:0019676">
    <property type="term" value="P:ammonia assimilation cycle"/>
    <property type="evidence" value="ECO:0007669"/>
    <property type="project" value="TreeGrafter"/>
</dbReference>
<comment type="cofactor">
    <cofactor evidence="3">
        <name>FAD</name>
        <dbReference type="ChEBI" id="CHEBI:57692"/>
    </cofactor>
</comment>
<dbReference type="InterPro" id="IPR013785">
    <property type="entry name" value="Aldolase_TIM"/>
</dbReference>
<dbReference type="Proteomes" id="UP000594034">
    <property type="component" value="Chromosome"/>
</dbReference>
<dbReference type="SUPFAM" id="SSF69336">
    <property type="entry name" value="Alpha subunit of glutamate synthase, C-terminal domain"/>
    <property type="match status" value="1"/>
</dbReference>
<dbReference type="PANTHER" id="PTHR11938:SF148">
    <property type="entry name" value="GLUTAMATE SYNTHASE [NADPH] LARGE CHAIN"/>
    <property type="match status" value="1"/>
</dbReference>
<evidence type="ECO:0000259" key="26">
    <source>
        <dbReference type="PROSITE" id="PS51278"/>
    </source>
</evidence>
<keyword evidence="11" id="KW-0479">Metal-binding</keyword>
<sequence length="1485" mass="162634">MSLYDPKLERDNCGFGLMAHMEGEASHKLVRLAMSALARMQHRGGISADGKTGDGCGLLLQKPDSFFRAIAQEQGWHLGRKYAVGMLFINPDPVLAAQTRAIIEEELEKETLSLVGWRKVPIDTNVLGDIAKASLPSIEQVFVNAPPGWVMKDLERRLYIVRRRIEQRVKDDYFYVVSLSNLVTVYKGLCMPVDLPRFYLDLADIRMQSAICVFHQRFSTNTSPRWPLAQPFRYLAHNGEINTIAGNRQWAKARGYKFATPLIPDLQDAAPFVNTTGSDSSSLDNMLELFLAGGMDLFRAMRLLIPPAWQKHPNMDEDLRAFYDFNSMHMEPWDGPAGIVMTDGRFATCALDRNGLRPARYVITKDKFITLASEVGTWDYTPDEVLEKGRVGPGELFVVDTYNGKVWTSFEIDDDLKSRHPYKEWMGKHCTRLVPFEQMDDSQTGARTFDNDILKTYQKLFGYSYEELDQVIRVLGENGQEAVGSMGDDTPMAVLSGTQRNLYDYFRQMFAQVTNPPIDPLRENHVMSLATCIGREQNVFNETFGHAHRVLFQSPVLLYSDVNQLKALESEHYRHQVISLNYRPEEGLEAAIVRVTEEAKAAASSGVVLIVLSDRDISPDTLPIPAAMAVGAVQRTLVDNNLRCDANILVETASCRDPHHFAVLLGFGATAIYPYLAYETLAKQVEEGVLKMSLRDAMLNFRNGINKGLYKVMSKMGISTVASYRCSQLFEAVGLSKSIVDLCFRGVSSRIAGADFADIQQDLHNLSQRAWIERKPLNQGGLLKFVHGGEYHTYNPDVVRTLQEAVRSGNYADYKEYAKLVNERPVATLRDLMVLKTGQTPLPVEQVEPAQALFKRFDSAAMSIGALGPEAHEALAVAMNRLGGQSNSGEGGEDPRRFGTEKNSRIKQVASGRFGVTPHYLMNADVVQIKVAQGAKPGEGGQLPGDKVTAQIAKLRYSVPGVTLISPPPHHDIYSIEDLAQLIFDIKQINPSCLVSVKLVSEPGVGTIACGVAKAYADLITISGYDGGTGASPITSVKYAGSPWELGLAETQQALVANGLRHKVRLQVDGGLKTGLDIIKAAILGAESFGFGTGPMVALGCKYLRICHLNNCATGVATQDEKLRREHFIGLPEMVMNYFSFIAEETRELMAELGVAKLTDLIGRTDLLEVLPGITARHGKLDLSGILAKPVPVPGSSLFCQQTNDTFDKGPLNLRMVEDLLQAVENKSGGEFRYDIRNTDRSVGARLSGEIAKRHGNQGMAADPVKVHFNGTAGQSFGVWNAGGLEMILTGDANDYVGKGMTGGKLVIKPHVGVSFKSHEAAIIGNTCLYGATGGKLFAAGTAGERFAVRNSGALAVVEGIGDNGCEYMTGGIVTVLGDTGVNFAAGMTGGFAYVLDESGSFAKRTNPELVELLEVADLAIHQEHLRGIITAHLNETGSHRAEEILANFDAYVPKFRLVKPKSSDVKSLLGHTSRSSAELRVQAM</sequence>
<keyword evidence="19" id="KW-0003">3Fe-4S</keyword>
<keyword evidence="9" id="KW-0285">Flavoprotein</keyword>
<dbReference type="FunFam" id="3.60.20.10:FF:000001">
    <property type="entry name" value="Glutamate synthase, large subunit"/>
    <property type="match status" value="1"/>
</dbReference>
<comment type="similarity">
    <text evidence="6">Belongs to the glutamate synthase family.</text>
</comment>
<keyword evidence="8" id="KW-0028">Amino-acid biosynthesis</keyword>
<evidence type="ECO:0000256" key="14">
    <source>
        <dbReference type="ARBA" id="ARBA00022962"/>
    </source>
</evidence>
<dbReference type="KEGG" id="asim:FE240_10825"/>
<dbReference type="PROSITE" id="PS51278">
    <property type="entry name" value="GATASE_TYPE_2"/>
    <property type="match status" value="1"/>
</dbReference>
<evidence type="ECO:0000256" key="17">
    <source>
        <dbReference type="ARBA" id="ARBA00023014"/>
    </source>
</evidence>
<evidence type="ECO:0000256" key="9">
    <source>
        <dbReference type="ARBA" id="ARBA00022630"/>
    </source>
</evidence>
<feature type="domain" description="Glutamine amidotransferase type-2" evidence="26">
    <location>
        <begin position="13"/>
        <end position="402"/>
    </location>
</feature>
<dbReference type="CDD" id="cd02808">
    <property type="entry name" value="GltS_FMN"/>
    <property type="match status" value="1"/>
</dbReference>
<dbReference type="InterPro" id="IPR036485">
    <property type="entry name" value="Glu_synth_asu_C_sf"/>
</dbReference>
<keyword evidence="18" id="KW-0314">Glutamate biosynthesis</keyword>
<dbReference type="InterPro" id="IPR050711">
    <property type="entry name" value="ET-N_metabolism_enzyme"/>
</dbReference>
<dbReference type="CDD" id="cd00713">
    <property type="entry name" value="GltS"/>
    <property type="match status" value="1"/>
</dbReference>
<dbReference type="PANTHER" id="PTHR11938">
    <property type="entry name" value="FAD NADPH DEHYDROGENASE/OXIDOREDUCTASE"/>
    <property type="match status" value="1"/>
</dbReference>
<protein>
    <recommendedName>
        <fullName evidence="23">Glutamate synthase [NADPH] large chain</fullName>
        <ecNumber evidence="7">1.4.1.13</ecNumber>
    </recommendedName>
    <alternativeName>
        <fullName evidence="24">Glutamate synthase subunit alpha</fullName>
    </alternativeName>
</protein>
<comment type="catalytic activity">
    <reaction evidence="21">
        <text>2 L-glutamate + NADP(+) = L-glutamine + 2-oxoglutarate + NADPH + H(+)</text>
        <dbReference type="Rhea" id="RHEA:15501"/>
        <dbReference type="ChEBI" id="CHEBI:15378"/>
        <dbReference type="ChEBI" id="CHEBI:16810"/>
        <dbReference type="ChEBI" id="CHEBI:29985"/>
        <dbReference type="ChEBI" id="CHEBI:57783"/>
        <dbReference type="ChEBI" id="CHEBI:58349"/>
        <dbReference type="ChEBI" id="CHEBI:58359"/>
        <dbReference type="EC" id="1.4.1.13"/>
    </reaction>
</comment>
<accession>A0A5J6WWP2</accession>
<dbReference type="Pfam" id="PF04898">
    <property type="entry name" value="Glu_syn_central"/>
    <property type="match status" value="1"/>
</dbReference>
<dbReference type="EC" id="1.4.1.13" evidence="7"/>
<dbReference type="GO" id="GO:0051538">
    <property type="term" value="F:3 iron, 4 sulfur cluster binding"/>
    <property type="evidence" value="ECO:0007669"/>
    <property type="project" value="UniProtKB-KW"/>
</dbReference>
<dbReference type="SUPFAM" id="SSF56235">
    <property type="entry name" value="N-terminal nucleophile aminohydrolases (Ntn hydrolases)"/>
    <property type="match status" value="1"/>
</dbReference>
<evidence type="ECO:0000256" key="18">
    <source>
        <dbReference type="ARBA" id="ARBA00023164"/>
    </source>
</evidence>
<dbReference type="FunFam" id="2.160.20.60:FF:000002">
    <property type="entry name" value="Glutamate synthase, large subunit"/>
    <property type="match status" value="1"/>
</dbReference>
<evidence type="ECO:0000256" key="21">
    <source>
        <dbReference type="ARBA" id="ARBA00048151"/>
    </source>
</evidence>
<evidence type="ECO:0000313" key="28">
    <source>
        <dbReference type="Proteomes" id="UP000594034"/>
    </source>
</evidence>
<dbReference type="Pfam" id="PF00310">
    <property type="entry name" value="GATase_2"/>
    <property type="match status" value="1"/>
</dbReference>
<dbReference type="SUPFAM" id="SSF51395">
    <property type="entry name" value="FMN-linked oxidoreductases"/>
    <property type="match status" value="1"/>
</dbReference>
<evidence type="ECO:0000256" key="8">
    <source>
        <dbReference type="ARBA" id="ARBA00022605"/>
    </source>
</evidence>
<dbReference type="CDD" id="cd00982">
    <property type="entry name" value="gltB_C"/>
    <property type="match status" value="1"/>
</dbReference>
<dbReference type="Pfam" id="PF01493">
    <property type="entry name" value="GXGXG"/>
    <property type="match status" value="1"/>
</dbReference>
<dbReference type="InterPro" id="IPR006982">
    <property type="entry name" value="Glu_synth_centr_N"/>
</dbReference>
<dbReference type="GO" id="GO:0004355">
    <property type="term" value="F:glutamate synthase (NADPH) activity"/>
    <property type="evidence" value="ECO:0007669"/>
    <property type="project" value="UniProtKB-EC"/>
</dbReference>
<evidence type="ECO:0000256" key="16">
    <source>
        <dbReference type="ARBA" id="ARBA00023004"/>
    </source>
</evidence>
<keyword evidence="13" id="KW-0521">NADP</keyword>
<comment type="cofactor">
    <cofactor evidence="1">
        <name>FMN</name>
        <dbReference type="ChEBI" id="CHEBI:58210"/>
    </cofactor>
</comment>
<organism evidence="27 28">
    <name type="scientific">Aeromonas simiae</name>
    <dbReference type="NCBI Taxonomy" id="218936"/>
    <lineage>
        <taxon>Bacteria</taxon>
        <taxon>Pseudomonadati</taxon>
        <taxon>Pseudomonadota</taxon>
        <taxon>Gammaproteobacteria</taxon>
        <taxon>Aeromonadales</taxon>
        <taxon>Aeromonadaceae</taxon>
        <taxon>Aeromonas</taxon>
    </lineage>
</organism>
<keyword evidence="10" id="KW-0288">FMN</keyword>
<evidence type="ECO:0000256" key="3">
    <source>
        <dbReference type="ARBA" id="ARBA00001974"/>
    </source>
</evidence>